<dbReference type="PANTHER" id="PTHR30529">
    <property type="entry name" value="CYTOCHROME B561"/>
    <property type="match status" value="1"/>
</dbReference>
<accession>A0ABW5AAF6</accession>
<dbReference type="InterPro" id="IPR016174">
    <property type="entry name" value="Di-haem_cyt_TM"/>
</dbReference>
<dbReference type="InterPro" id="IPR052168">
    <property type="entry name" value="Cytochrome_b561_oxidase"/>
</dbReference>
<dbReference type="EMBL" id="JBHUIX010000011">
    <property type="protein sequence ID" value="MFD2174476.1"/>
    <property type="molecule type" value="Genomic_DNA"/>
</dbReference>
<sequence length="163" mass="17209">MSRPQGYSRAQIALHWAVAALIIPQFLFNDAIGAAFDAAQEGTAIPFNAAAPLHVLTGLLILVMVVWRMVLRFTRGAPEPVPTSNPMMTKLAAAVQHTMYLVLILMVVSGGVAKFGGVELSAGVHGALALVLGLLILVHVAGALKQQFVEKTGVIARMMKAAD</sequence>
<evidence type="ECO:0000256" key="10">
    <source>
        <dbReference type="ARBA" id="ARBA00023004"/>
    </source>
</evidence>
<keyword evidence="6 13" id="KW-0812">Transmembrane</keyword>
<evidence type="ECO:0000259" key="14">
    <source>
        <dbReference type="Pfam" id="PF01292"/>
    </source>
</evidence>
<keyword evidence="11 13" id="KW-0472">Membrane</keyword>
<evidence type="ECO:0000256" key="6">
    <source>
        <dbReference type="ARBA" id="ARBA00022692"/>
    </source>
</evidence>
<evidence type="ECO:0000256" key="3">
    <source>
        <dbReference type="ARBA" id="ARBA00022448"/>
    </source>
</evidence>
<gene>
    <name evidence="15" type="ORF">ACFSM0_10270</name>
</gene>
<keyword evidence="3" id="KW-0813">Transport</keyword>
<feature type="transmembrane region" description="Helical" evidence="13">
    <location>
        <begin position="91"/>
        <end position="112"/>
    </location>
</feature>
<evidence type="ECO:0000256" key="13">
    <source>
        <dbReference type="SAM" id="Phobius"/>
    </source>
</evidence>
<dbReference type="PANTHER" id="PTHR30529:SF7">
    <property type="entry name" value="CYTOCHROME B561 BACTERIAL_NI-HYDROGENASE DOMAIN-CONTAINING PROTEIN"/>
    <property type="match status" value="1"/>
</dbReference>
<name>A0ABW5AAF6_9RHOB</name>
<keyword evidence="7" id="KW-0479">Metal-binding</keyword>
<keyword evidence="5" id="KW-0349">Heme</keyword>
<comment type="caution">
    <text evidence="15">The sequence shown here is derived from an EMBL/GenBank/DDBJ whole genome shotgun (WGS) entry which is preliminary data.</text>
</comment>
<organism evidence="15 16">
    <name type="scientific">Rhodobacter lacus</name>
    <dbReference type="NCBI Taxonomy" id="1641972"/>
    <lineage>
        <taxon>Bacteria</taxon>
        <taxon>Pseudomonadati</taxon>
        <taxon>Pseudomonadota</taxon>
        <taxon>Alphaproteobacteria</taxon>
        <taxon>Rhodobacterales</taxon>
        <taxon>Rhodobacter group</taxon>
        <taxon>Rhodobacter</taxon>
    </lineage>
</organism>
<feature type="domain" description="Cytochrome b561 bacterial/Ni-hydrogenase" evidence="14">
    <location>
        <begin position="7"/>
        <end position="159"/>
    </location>
</feature>
<evidence type="ECO:0000256" key="2">
    <source>
        <dbReference type="ARBA" id="ARBA00004651"/>
    </source>
</evidence>
<evidence type="ECO:0000256" key="11">
    <source>
        <dbReference type="ARBA" id="ARBA00023136"/>
    </source>
</evidence>
<reference evidence="16" key="1">
    <citation type="journal article" date="2019" name="Int. J. Syst. Evol. Microbiol.">
        <title>The Global Catalogue of Microorganisms (GCM) 10K type strain sequencing project: providing services to taxonomists for standard genome sequencing and annotation.</title>
        <authorList>
            <consortium name="The Broad Institute Genomics Platform"/>
            <consortium name="The Broad Institute Genome Sequencing Center for Infectious Disease"/>
            <person name="Wu L."/>
            <person name="Ma J."/>
        </authorList>
    </citation>
    <scope>NUCLEOTIDE SEQUENCE [LARGE SCALE GENOMIC DNA]</scope>
    <source>
        <strain evidence="16">CCUG 55131</strain>
    </source>
</reference>
<feature type="transmembrane region" description="Helical" evidence="13">
    <location>
        <begin position="12"/>
        <end position="29"/>
    </location>
</feature>
<keyword evidence="4" id="KW-1003">Cell membrane</keyword>
<evidence type="ECO:0000256" key="9">
    <source>
        <dbReference type="ARBA" id="ARBA00022989"/>
    </source>
</evidence>
<dbReference type="RefSeq" id="WP_377389996.1">
    <property type="nucleotide sequence ID" value="NZ_JBHUIX010000011.1"/>
</dbReference>
<evidence type="ECO:0000256" key="12">
    <source>
        <dbReference type="ARBA" id="ARBA00037975"/>
    </source>
</evidence>
<keyword evidence="16" id="KW-1185">Reference proteome</keyword>
<proteinExistence type="inferred from homology"/>
<protein>
    <submittedName>
        <fullName evidence="15">Cytochrome b</fullName>
    </submittedName>
</protein>
<comment type="similarity">
    <text evidence="12">Belongs to the cytochrome b561 family.</text>
</comment>
<feature type="transmembrane region" description="Helical" evidence="13">
    <location>
        <begin position="124"/>
        <end position="144"/>
    </location>
</feature>
<evidence type="ECO:0000256" key="4">
    <source>
        <dbReference type="ARBA" id="ARBA00022475"/>
    </source>
</evidence>
<evidence type="ECO:0000256" key="1">
    <source>
        <dbReference type="ARBA" id="ARBA00001970"/>
    </source>
</evidence>
<dbReference type="Pfam" id="PF01292">
    <property type="entry name" value="Ni_hydr_CYTB"/>
    <property type="match status" value="1"/>
</dbReference>
<evidence type="ECO:0000313" key="15">
    <source>
        <dbReference type="EMBL" id="MFD2174476.1"/>
    </source>
</evidence>
<dbReference type="Proteomes" id="UP001597413">
    <property type="component" value="Unassembled WGS sequence"/>
</dbReference>
<evidence type="ECO:0000313" key="16">
    <source>
        <dbReference type="Proteomes" id="UP001597413"/>
    </source>
</evidence>
<comment type="cofactor">
    <cofactor evidence="1">
        <name>heme b</name>
        <dbReference type="ChEBI" id="CHEBI:60344"/>
    </cofactor>
</comment>
<keyword evidence="10" id="KW-0408">Iron</keyword>
<keyword evidence="9 13" id="KW-1133">Transmembrane helix</keyword>
<dbReference type="InterPro" id="IPR011577">
    <property type="entry name" value="Cyt_b561_bac/Ni-Hgenase"/>
</dbReference>
<comment type="subcellular location">
    <subcellularLocation>
        <location evidence="2">Cell membrane</location>
        <topology evidence="2">Multi-pass membrane protein</topology>
    </subcellularLocation>
</comment>
<dbReference type="SUPFAM" id="SSF81342">
    <property type="entry name" value="Transmembrane di-heme cytochromes"/>
    <property type="match status" value="1"/>
</dbReference>
<evidence type="ECO:0000256" key="5">
    <source>
        <dbReference type="ARBA" id="ARBA00022617"/>
    </source>
</evidence>
<feature type="transmembrane region" description="Helical" evidence="13">
    <location>
        <begin position="49"/>
        <end position="70"/>
    </location>
</feature>
<keyword evidence="8" id="KW-0249">Electron transport</keyword>
<evidence type="ECO:0000256" key="8">
    <source>
        <dbReference type="ARBA" id="ARBA00022982"/>
    </source>
</evidence>
<evidence type="ECO:0000256" key="7">
    <source>
        <dbReference type="ARBA" id="ARBA00022723"/>
    </source>
</evidence>